<protein>
    <submittedName>
        <fullName evidence="6">Maltose permease</fullName>
    </submittedName>
</protein>
<dbReference type="OrthoDB" id="6612291at2759"/>
<evidence type="ECO:0000256" key="4">
    <source>
        <dbReference type="ARBA" id="ARBA00023136"/>
    </source>
</evidence>
<evidence type="ECO:0000313" key="7">
    <source>
        <dbReference type="Proteomes" id="UP000547976"/>
    </source>
</evidence>
<dbReference type="InterPro" id="IPR036259">
    <property type="entry name" value="MFS_trans_sf"/>
</dbReference>
<evidence type="ECO:0000256" key="2">
    <source>
        <dbReference type="ARBA" id="ARBA00022692"/>
    </source>
</evidence>
<dbReference type="GO" id="GO:0016020">
    <property type="term" value="C:membrane"/>
    <property type="evidence" value="ECO:0007669"/>
    <property type="project" value="UniProtKB-SubCell"/>
</dbReference>
<dbReference type="RefSeq" id="XP_036531288.1">
    <property type="nucleotide sequence ID" value="XM_036678116.1"/>
</dbReference>
<dbReference type="GO" id="GO:0005351">
    <property type="term" value="F:carbohydrate:proton symporter activity"/>
    <property type="evidence" value="ECO:0007669"/>
    <property type="project" value="TreeGrafter"/>
</dbReference>
<dbReference type="SUPFAM" id="SSF103473">
    <property type="entry name" value="MFS general substrate transporter"/>
    <property type="match status" value="1"/>
</dbReference>
<reference evidence="6 7" key="1">
    <citation type="submission" date="2020-05" db="EMBL/GenBank/DDBJ databases">
        <title>Identification and distribution of gene clusters putatively required for synthesis of sphingolipid metabolism inhibitors in phylogenetically diverse species of the filamentous fungus Fusarium.</title>
        <authorList>
            <person name="Kim H.-S."/>
            <person name="Busman M."/>
            <person name="Brown D.W."/>
            <person name="Divon H."/>
            <person name="Uhlig S."/>
            <person name="Proctor R.H."/>
        </authorList>
    </citation>
    <scope>NUCLEOTIDE SEQUENCE [LARGE SCALE GENOMIC DNA]</scope>
    <source>
        <strain evidence="6 7">NRRL 66333</strain>
    </source>
</reference>
<keyword evidence="2 5" id="KW-0812">Transmembrane</keyword>
<organism evidence="6 7">
    <name type="scientific">Gibberella subglutinans</name>
    <name type="common">Fusarium subglutinans</name>
    <dbReference type="NCBI Taxonomy" id="42677"/>
    <lineage>
        <taxon>Eukaryota</taxon>
        <taxon>Fungi</taxon>
        <taxon>Dikarya</taxon>
        <taxon>Ascomycota</taxon>
        <taxon>Pezizomycotina</taxon>
        <taxon>Sordariomycetes</taxon>
        <taxon>Hypocreomycetidae</taxon>
        <taxon>Hypocreales</taxon>
        <taxon>Nectriaceae</taxon>
        <taxon>Fusarium</taxon>
        <taxon>Fusarium fujikuroi species complex</taxon>
    </lineage>
</organism>
<comment type="subcellular location">
    <subcellularLocation>
        <location evidence="1">Membrane</location>
        <topology evidence="1">Multi-pass membrane protein</topology>
    </subcellularLocation>
</comment>
<dbReference type="PANTHER" id="PTHR48022:SF51">
    <property type="entry name" value="ALPHA-GLUCOSIDE TRANSPORTER, PUTATIVE (AFU_ORTHOLOGUE AFUA_6G11920)-RELATED"/>
    <property type="match status" value="1"/>
</dbReference>
<dbReference type="Proteomes" id="UP000547976">
    <property type="component" value="Unassembled WGS sequence"/>
</dbReference>
<evidence type="ECO:0000256" key="3">
    <source>
        <dbReference type="ARBA" id="ARBA00022989"/>
    </source>
</evidence>
<evidence type="ECO:0000256" key="5">
    <source>
        <dbReference type="SAM" id="Phobius"/>
    </source>
</evidence>
<dbReference type="Gene3D" id="1.20.1250.20">
    <property type="entry name" value="MFS general substrate transporter like domains"/>
    <property type="match status" value="2"/>
</dbReference>
<dbReference type="AlphaFoldDB" id="A0A8H5KYJ9"/>
<comment type="caution">
    <text evidence="6">The sequence shown here is derived from an EMBL/GenBank/DDBJ whole genome shotgun (WGS) entry which is preliminary data.</text>
</comment>
<dbReference type="InterPro" id="IPR050360">
    <property type="entry name" value="MFS_Sugar_Transporters"/>
</dbReference>
<keyword evidence="3 5" id="KW-1133">Transmembrane helix</keyword>
<dbReference type="InterPro" id="IPR005828">
    <property type="entry name" value="MFS_sugar_transport-like"/>
</dbReference>
<feature type="transmembrane region" description="Helical" evidence="5">
    <location>
        <begin position="58"/>
        <end position="74"/>
    </location>
</feature>
<sequence length="256" mass="28577">MANTNQHVLDRKSTLSDKDATVEHMAVSDKHMLDQIQVANANEHNLTFKDVAQKHPKIIWWSFFWCMCAVGWGFDTQVNGAMVGVPAFRKYYGHELNDEWVIPADWLTAFNIVSSVGQFFGGFACSAISDRMGRKKSLTLGVLVVFSFVYFLTIGAVAFVLLGEVSSLSQRARTTALATATQAIFGIIMFFAVPYMVNPDAGNLGGKVGFIFGGLSAFASILCVFYIPELKGRTYQEIDTMFYRRVPLRKMRSYTI</sequence>
<feature type="transmembrane region" description="Helical" evidence="5">
    <location>
        <begin position="208"/>
        <end position="227"/>
    </location>
</feature>
<gene>
    <name evidence="6" type="ORF">FSUBG_13245</name>
</gene>
<keyword evidence="4 5" id="KW-0472">Membrane</keyword>
<dbReference type="EMBL" id="JAAOAV010000321">
    <property type="protein sequence ID" value="KAF5583005.1"/>
    <property type="molecule type" value="Genomic_DNA"/>
</dbReference>
<feature type="transmembrane region" description="Helical" evidence="5">
    <location>
        <begin position="174"/>
        <end position="196"/>
    </location>
</feature>
<evidence type="ECO:0000256" key="1">
    <source>
        <dbReference type="ARBA" id="ARBA00004141"/>
    </source>
</evidence>
<keyword evidence="7" id="KW-1185">Reference proteome</keyword>
<feature type="transmembrane region" description="Helical" evidence="5">
    <location>
        <begin position="140"/>
        <end position="162"/>
    </location>
</feature>
<dbReference type="GeneID" id="59312834"/>
<proteinExistence type="predicted"/>
<accession>A0A8H5KYJ9</accession>
<dbReference type="Pfam" id="PF00083">
    <property type="entry name" value="Sugar_tr"/>
    <property type="match status" value="1"/>
</dbReference>
<dbReference type="PANTHER" id="PTHR48022">
    <property type="entry name" value="PLASTIDIC GLUCOSE TRANSPORTER 4"/>
    <property type="match status" value="1"/>
</dbReference>
<name>A0A8H5KYJ9_GIBSU</name>
<evidence type="ECO:0000313" key="6">
    <source>
        <dbReference type="EMBL" id="KAF5583005.1"/>
    </source>
</evidence>